<dbReference type="EMBL" id="WIGO01000036">
    <property type="protein sequence ID" value="KAF6835893.1"/>
    <property type="molecule type" value="Genomic_DNA"/>
</dbReference>
<reference evidence="2" key="1">
    <citation type="journal article" date="2020" name="Phytopathology">
        <title>Genome Sequence Resources of Colletotrichum truncatum, C. plurivorum, C. musicola, and C. sojae: Four Species Pathogenic to Soybean (Glycine max).</title>
        <authorList>
            <person name="Rogerio F."/>
            <person name="Boufleur T.R."/>
            <person name="Ciampi-Guillardi M."/>
            <person name="Sukno S.A."/>
            <person name="Thon M.R."/>
            <person name="Massola Junior N.S."/>
            <person name="Baroncelli R."/>
        </authorList>
    </citation>
    <scope>NUCLEOTIDE SEQUENCE</scope>
    <source>
        <strain evidence="2">LFN00145</strain>
    </source>
</reference>
<dbReference type="AlphaFoldDB" id="A0A8H6NK90"/>
<comment type="caution">
    <text evidence="2">The sequence shown here is derived from an EMBL/GenBank/DDBJ whole genome shotgun (WGS) entry which is preliminary data.</text>
</comment>
<sequence length="147" mass="16202">MQADAGKPTDATLQVARPTMTTVFLQIPRGGASAHLLWLARKNNGGRPRQHWMDAEERNRQRARAWADARAKAGRAKHPSPAATETNDSATAVGGPRAALHQYYGAGYESCLSGLRNRLGAYDRRYLTVPFPPLDWSAIPLRSIRPE</sequence>
<dbReference type="Proteomes" id="UP000654918">
    <property type="component" value="Unassembled WGS sequence"/>
</dbReference>
<name>A0A8H6NK90_9PEZI</name>
<feature type="compositionally biased region" description="Basic and acidic residues" evidence="1">
    <location>
        <begin position="51"/>
        <end position="71"/>
    </location>
</feature>
<proteinExistence type="predicted"/>
<keyword evidence="3" id="KW-1185">Reference proteome</keyword>
<evidence type="ECO:0000313" key="2">
    <source>
        <dbReference type="EMBL" id="KAF6835893.1"/>
    </source>
</evidence>
<evidence type="ECO:0000256" key="1">
    <source>
        <dbReference type="SAM" id="MobiDB-lite"/>
    </source>
</evidence>
<feature type="region of interest" description="Disordered" evidence="1">
    <location>
        <begin position="46"/>
        <end position="93"/>
    </location>
</feature>
<accession>A0A8H6NK90</accession>
<protein>
    <submittedName>
        <fullName evidence="2">Uncharacterized protein</fullName>
    </submittedName>
</protein>
<evidence type="ECO:0000313" key="3">
    <source>
        <dbReference type="Proteomes" id="UP000654918"/>
    </source>
</evidence>
<organism evidence="2 3">
    <name type="scientific">Colletotrichum plurivorum</name>
    <dbReference type="NCBI Taxonomy" id="2175906"/>
    <lineage>
        <taxon>Eukaryota</taxon>
        <taxon>Fungi</taxon>
        <taxon>Dikarya</taxon>
        <taxon>Ascomycota</taxon>
        <taxon>Pezizomycotina</taxon>
        <taxon>Sordariomycetes</taxon>
        <taxon>Hypocreomycetidae</taxon>
        <taxon>Glomerellales</taxon>
        <taxon>Glomerellaceae</taxon>
        <taxon>Colletotrichum</taxon>
        <taxon>Colletotrichum orchidearum species complex</taxon>
    </lineage>
</organism>
<gene>
    <name evidence="2" type="ORF">CPLU01_03996</name>
</gene>